<evidence type="ECO:0008006" key="4">
    <source>
        <dbReference type="Google" id="ProtNLM"/>
    </source>
</evidence>
<evidence type="ECO:0000313" key="3">
    <source>
        <dbReference type="Proteomes" id="UP000600946"/>
    </source>
</evidence>
<sequence length="140" mass="14790">MGVMPHALRAVAAAGLAIDGYVHLELADRYSSVASFIISEGVLFRAEAAAAILAALLVLFRRRRAGDTFAWLTAAAGLTALILYRYLDPGSLGPLPDMYEPIWFASKVWSLIGQAAAILALTPLIAARPRPRGGGTARTG</sequence>
<comment type="caution">
    <text evidence="2">The sequence shown here is derived from an EMBL/GenBank/DDBJ whole genome shotgun (WGS) entry which is preliminary data.</text>
</comment>
<dbReference type="GeneID" id="96294515"/>
<reference evidence="3" key="1">
    <citation type="journal article" date="2019" name="Int. J. Syst. Evol. Microbiol.">
        <title>The Global Catalogue of Microorganisms (GCM) 10K type strain sequencing project: providing services to taxonomists for standard genome sequencing and annotation.</title>
        <authorList>
            <consortium name="The Broad Institute Genomics Platform"/>
            <consortium name="The Broad Institute Genome Sequencing Center for Infectious Disease"/>
            <person name="Wu L."/>
            <person name="Ma J."/>
        </authorList>
    </citation>
    <scope>NUCLEOTIDE SEQUENCE [LARGE SCALE GENOMIC DNA]</scope>
    <source>
        <strain evidence="3">JCM 4594</strain>
    </source>
</reference>
<protein>
    <recommendedName>
        <fullName evidence="4">Integral membrane protein</fullName>
    </recommendedName>
</protein>
<proteinExistence type="predicted"/>
<dbReference type="Proteomes" id="UP000600946">
    <property type="component" value="Unassembled WGS sequence"/>
</dbReference>
<keyword evidence="1" id="KW-0472">Membrane</keyword>
<dbReference type="RefSeq" id="WP_161244653.1">
    <property type="nucleotide sequence ID" value="NZ_BMUU01000015.1"/>
</dbReference>
<keyword evidence="3" id="KW-1185">Reference proteome</keyword>
<name>A0ABQ3AP25_9ACTN</name>
<gene>
    <name evidence="2" type="ORF">GCM10010326_66440</name>
</gene>
<feature type="transmembrane region" description="Helical" evidence="1">
    <location>
        <begin position="69"/>
        <end position="87"/>
    </location>
</feature>
<accession>A0ABQ3AP25</accession>
<keyword evidence="1" id="KW-0812">Transmembrane</keyword>
<feature type="transmembrane region" description="Helical" evidence="1">
    <location>
        <begin position="107"/>
        <end position="126"/>
    </location>
</feature>
<evidence type="ECO:0000256" key="1">
    <source>
        <dbReference type="SAM" id="Phobius"/>
    </source>
</evidence>
<organism evidence="2 3">
    <name type="scientific">Streptomyces xanthochromogenes</name>
    <dbReference type="NCBI Taxonomy" id="67384"/>
    <lineage>
        <taxon>Bacteria</taxon>
        <taxon>Bacillati</taxon>
        <taxon>Actinomycetota</taxon>
        <taxon>Actinomycetes</taxon>
        <taxon>Kitasatosporales</taxon>
        <taxon>Streptomycetaceae</taxon>
        <taxon>Streptomyces</taxon>
    </lineage>
</organism>
<dbReference type="EMBL" id="BMUU01000015">
    <property type="protein sequence ID" value="GGY62290.1"/>
    <property type="molecule type" value="Genomic_DNA"/>
</dbReference>
<keyword evidence="1" id="KW-1133">Transmembrane helix</keyword>
<feature type="transmembrane region" description="Helical" evidence="1">
    <location>
        <begin position="43"/>
        <end position="60"/>
    </location>
</feature>
<evidence type="ECO:0000313" key="2">
    <source>
        <dbReference type="EMBL" id="GGY62290.1"/>
    </source>
</evidence>